<dbReference type="Proteomes" id="UP000805193">
    <property type="component" value="Unassembled WGS sequence"/>
</dbReference>
<accession>A0AC60P816</accession>
<evidence type="ECO:0000313" key="2">
    <source>
        <dbReference type="Proteomes" id="UP000805193"/>
    </source>
</evidence>
<dbReference type="EMBL" id="JABSTQ010011056">
    <property type="protein sequence ID" value="KAG0415559.1"/>
    <property type="molecule type" value="Genomic_DNA"/>
</dbReference>
<name>A0AC60P816_IXOPE</name>
<comment type="caution">
    <text evidence="1">The sequence shown here is derived from an EMBL/GenBank/DDBJ whole genome shotgun (WGS) entry which is preliminary data.</text>
</comment>
<gene>
    <name evidence="1" type="ORF">HPB47_007284</name>
</gene>
<organism evidence="1 2">
    <name type="scientific">Ixodes persulcatus</name>
    <name type="common">Taiga tick</name>
    <dbReference type="NCBI Taxonomy" id="34615"/>
    <lineage>
        <taxon>Eukaryota</taxon>
        <taxon>Metazoa</taxon>
        <taxon>Ecdysozoa</taxon>
        <taxon>Arthropoda</taxon>
        <taxon>Chelicerata</taxon>
        <taxon>Arachnida</taxon>
        <taxon>Acari</taxon>
        <taxon>Parasitiformes</taxon>
        <taxon>Ixodida</taxon>
        <taxon>Ixodoidea</taxon>
        <taxon>Ixodidae</taxon>
        <taxon>Ixodinae</taxon>
        <taxon>Ixodes</taxon>
    </lineage>
</organism>
<evidence type="ECO:0000313" key="1">
    <source>
        <dbReference type="EMBL" id="KAG0415559.1"/>
    </source>
</evidence>
<proteinExistence type="predicted"/>
<keyword evidence="2" id="KW-1185">Reference proteome</keyword>
<sequence length="193" mass="21393">RTTALEREEEPAKIFKTRERQHASRNRITTLRIGDSVVSEKKAIEEPFGNSYTDLFSEKKRAQPPRRFGEPLQGLSDPIKRQINRPIATSEVEDAIKNLAPQSTDCRATERALCSEDMLQALCNDLGACATSGGSAFHGPVFSWEVLHGGDDILSSTSFTIWDQVHEGVALQAHERRALRPRGQACTSISTES</sequence>
<feature type="non-terminal residue" evidence="1">
    <location>
        <position position="1"/>
    </location>
</feature>
<protein>
    <submittedName>
        <fullName evidence="1">Uncharacterized protein</fullName>
    </submittedName>
</protein>
<reference evidence="1 2" key="1">
    <citation type="journal article" date="2020" name="Cell">
        <title>Large-Scale Comparative Analyses of Tick Genomes Elucidate Their Genetic Diversity and Vector Capacities.</title>
        <authorList>
            <consortium name="Tick Genome and Microbiome Consortium (TIGMIC)"/>
            <person name="Jia N."/>
            <person name="Wang J."/>
            <person name="Shi W."/>
            <person name="Du L."/>
            <person name="Sun Y."/>
            <person name="Zhan W."/>
            <person name="Jiang J.F."/>
            <person name="Wang Q."/>
            <person name="Zhang B."/>
            <person name="Ji P."/>
            <person name="Bell-Sakyi L."/>
            <person name="Cui X.M."/>
            <person name="Yuan T.T."/>
            <person name="Jiang B.G."/>
            <person name="Yang W.F."/>
            <person name="Lam T.T."/>
            <person name="Chang Q.C."/>
            <person name="Ding S.J."/>
            <person name="Wang X.J."/>
            <person name="Zhu J.G."/>
            <person name="Ruan X.D."/>
            <person name="Zhao L."/>
            <person name="Wei J.T."/>
            <person name="Ye R.Z."/>
            <person name="Que T.C."/>
            <person name="Du C.H."/>
            <person name="Zhou Y.H."/>
            <person name="Cheng J.X."/>
            <person name="Dai P.F."/>
            <person name="Guo W.B."/>
            <person name="Han X.H."/>
            <person name="Huang E.J."/>
            <person name="Li L.F."/>
            <person name="Wei W."/>
            <person name="Gao Y.C."/>
            <person name="Liu J.Z."/>
            <person name="Shao H.Z."/>
            <person name="Wang X."/>
            <person name="Wang C.C."/>
            <person name="Yang T.C."/>
            <person name="Huo Q.B."/>
            <person name="Li W."/>
            <person name="Chen H.Y."/>
            <person name="Chen S.E."/>
            <person name="Zhou L.G."/>
            <person name="Ni X.B."/>
            <person name="Tian J.H."/>
            <person name="Sheng Y."/>
            <person name="Liu T."/>
            <person name="Pan Y.S."/>
            <person name="Xia L.Y."/>
            <person name="Li J."/>
            <person name="Zhao F."/>
            <person name="Cao W.C."/>
        </authorList>
    </citation>
    <scope>NUCLEOTIDE SEQUENCE [LARGE SCALE GENOMIC DNA]</scope>
    <source>
        <strain evidence="1">Iper-2018</strain>
    </source>
</reference>